<evidence type="ECO:0000256" key="1">
    <source>
        <dbReference type="SAM" id="MobiDB-lite"/>
    </source>
</evidence>
<dbReference type="Proteomes" id="UP001153269">
    <property type="component" value="Unassembled WGS sequence"/>
</dbReference>
<protein>
    <submittedName>
        <fullName evidence="3">Uncharacterized protein</fullName>
    </submittedName>
</protein>
<evidence type="ECO:0000256" key="2">
    <source>
        <dbReference type="SAM" id="SignalP"/>
    </source>
</evidence>
<keyword evidence="2" id="KW-0732">Signal</keyword>
<name>A0A9N7YQW1_PLEPL</name>
<reference evidence="3" key="1">
    <citation type="submission" date="2020-03" db="EMBL/GenBank/DDBJ databases">
        <authorList>
            <person name="Weist P."/>
        </authorList>
    </citation>
    <scope>NUCLEOTIDE SEQUENCE</scope>
</reference>
<organism evidence="3 4">
    <name type="scientific">Pleuronectes platessa</name>
    <name type="common">European plaice</name>
    <dbReference type="NCBI Taxonomy" id="8262"/>
    <lineage>
        <taxon>Eukaryota</taxon>
        <taxon>Metazoa</taxon>
        <taxon>Chordata</taxon>
        <taxon>Craniata</taxon>
        <taxon>Vertebrata</taxon>
        <taxon>Euteleostomi</taxon>
        <taxon>Actinopterygii</taxon>
        <taxon>Neopterygii</taxon>
        <taxon>Teleostei</taxon>
        <taxon>Neoteleostei</taxon>
        <taxon>Acanthomorphata</taxon>
        <taxon>Carangaria</taxon>
        <taxon>Pleuronectiformes</taxon>
        <taxon>Pleuronectoidei</taxon>
        <taxon>Pleuronectidae</taxon>
        <taxon>Pleuronectes</taxon>
    </lineage>
</organism>
<dbReference type="AlphaFoldDB" id="A0A9N7YQW1"/>
<feature type="signal peptide" evidence="2">
    <location>
        <begin position="1"/>
        <end position="38"/>
    </location>
</feature>
<sequence length="139" mass="15068">MRLQPSVATHAACVNMAVLLQVTWLHLHFLAVALSVSASSYATGARDSGGLEIRCGEAEVRVTVQRRLLEERRVPFRREHLRLGAKPTRGPEAACGPRGLMTGEAEVISAGLRDCGAESRVRGRAAEAKSEHSGRNSRR</sequence>
<comment type="caution">
    <text evidence="3">The sequence shown here is derived from an EMBL/GenBank/DDBJ whole genome shotgun (WGS) entry which is preliminary data.</text>
</comment>
<accession>A0A9N7YQW1</accession>
<feature type="region of interest" description="Disordered" evidence="1">
    <location>
        <begin position="116"/>
        <end position="139"/>
    </location>
</feature>
<dbReference type="Gene3D" id="2.60.40.3210">
    <property type="entry name" value="Zona pellucida, ZP-N domain"/>
    <property type="match status" value="1"/>
</dbReference>
<proteinExistence type="predicted"/>
<dbReference type="EMBL" id="CADEAL010001674">
    <property type="protein sequence ID" value="CAB1434588.1"/>
    <property type="molecule type" value="Genomic_DNA"/>
</dbReference>
<evidence type="ECO:0000313" key="3">
    <source>
        <dbReference type="EMBL" id="CAB1434588.1"/>
    </source>
</evidence>
<evidence type="ECO:0000313" key="4">
    <source>
        <dbReference type="Proteomes" id="UP001153269"/>
    </source>
</evidence>
<feature type="chain" id="PRO_5040279705" evidence="2">
    <location>
        <begin position="39"/>
        <end position="139"/>
    </location>
</feature>
<keyword evidence="4" id="KW-1185">Reference proteome</keyword>
<gene>
    <name evidence="3" type="ORF">PLEPLA_LOCUS22630</name>
</gene>